<evidence type="ECO:0000256" key="2">
    <source>
        <dbReference type="ARBA" id="ARBA00022448"/>
    </source>
</evidence>
<organism evidence="15 16">
    <name type="scientific">Neolewinella antarctica</name>
    <dbReference type="NCBI Taxonomy" id="442734"/>
    <lineage>
        <taxon>Bacteria</taxon>
        <taxon>Pseudomonadati</taxon>
        <taxon>Bacteroidota</taxon>
        <taxon>Saprospiria</taxon>
        <taxon>Saprospirales</taxon>
        <taxon>Lewinellaceae</taxon>
        <taxon>Neolewinella</taxon>
    </lineage>
</organism>
<dbReference type="RefSeq" id="WP_168035746.1">
    <property type="nucleotide sequence ID" value="NZ_JAATJH010000001.1"/>
</dbReference>
<dbReference type="InterPro" id="IPR037066">
    <property type="entry name" value="Plug_dom_sf"/>
</dbReference>
<dbReference type="SUPFAM" id="SSF56935">
    <property type="entry name" value="Porins"/>
    <property type="match status" value="1"/>
</dbReference>
<evidence type="ECO:0000256" key="3">
    <source>
        <dbReference type="ARBA" id="ARBA00022452"/>
    </source>
</evidence>
<feature type="signal peptide" evidence="12">
    <location>
        <begin position="1"/>
        <end position="20"/>
    </location>
</feature>
<protein>
    <submittedName>
        <fullName evidence="15">Hemoglobin/transferrin/lactoferrin receptor protein</fullName>
    </submittedName>
</protein>
<sequence length="839" mass="91245">MSKILCCVLAIFLVGSAVKAQQILRVVDAATSVPLAFATVVAPGTTGLTDERGRFALGGDLLASDTVKVSYVGYQVGEITGAELAQASYRLGLQQVATTVFGDERLVVYGRRGENAGGITQVEVLSGAEIARVQPLSTAAALENLSGAYVQKSQFGGGSPILRGFEANRVLLVVDGVRMNNAIYRNGHLQNSITVDPLALAQLEVIYGAGSLAYGSDAIGGVVYFRTKAPRLLSPGAEATDRKLSGEVAVNVGSAAGSVQSSALVEYRAKSFATLTLLSTTQTSHLRAGARGPNEFPDFGRRPTYVERVGGNDEVKNNPRPARQIGTAYDQYNLLQKFRWRLNRGLLLDLNLQASTTGDVPRYDALTEARAGNLRWARWDYGPQTRTLAAAKLTDLRPTKLYDAATYLVSHQFVAEDRIRRRFGDDLEENNLEKVHTANLQTDFSKQLAGTTLRYGIDLRRDWVASAAFLRNVSTGDFSTPGLATRYPSQGSSLTGLGSYVDLEHSLNEVIKLRGGLRVAHQQLRATFGRDDPIEWPQAYLAGIVNYNTSVTGSFGVKASTKFGRLTGLFSQGFRAPNIDDFAKFRERNGFILVPNPELVPERSNTFELGYAFTSDDDKFLLTTTAYHTWLANAVIRVPGLLPDGSPFLTTNGEVLSVQTNANASSARVYGFDVRAGYQLLRGLDLSGSFHALRGVRDQAGPDGETIVLPQDHIPPPYGRFALDYRRNKWLVGGNVRYQFAKRPEDYAVSDISDGVAGLTFDRTGTSDNFEFTPVDPATGRYVGSLGWWTLNVNALYAVNDRWTLRLKVDNLFDRHYRTFASGVSAAGLDVGLGVSGKF</sequence>
<keyword evidence="5 12" id="KW-0732">Signal</keyword>
<evidence type="ECO:0000256" key="9">
    <source>
        <dbReference type="ARBA" id="ARBA00023237"/>
    </source>
</evidence>
<keyword evidence="2 10" id="KW-0813">Transport</keyword>
<dbReference type="PANTHER" id="PTHR30069">
    <property type="entry name" value="TONB-DEPENDENT OUTER MEMBRANE RECEPTOR"/>
    <property type="match status" value="1"/>
</dbReference>
<keyword evidence="7 10" id="KW-0472">Membrane</keyword>
<keyword evidence="8 15" id="KW-0675">Receptor</keyword>
<accession>A0ABX0X7W9</accession>
<comment type="similarity">
    <text evidence="10 11">Belongs to the TonB-dependent receptor family.</text>
</comment>
<reference evidence="15 16" key="1">
    <citation type="submission" date="2020-03" db="EMBL/GenBank/DDBJ databases">
        <title>Genomic Encyclopedia of Type Strains, Phase IV (KMG-IV): sequencing the most valuable type-strain genomes for metagenomic binning, comparative biology and taxonomic classification.</title>
        <authorList>
            <person name="Goeker M."/>
        </authorList>
    </citation>
    <scope>NUCLEOTIDE SEQUENCE [LARGE SCALE GENOMIC DNA]</scope>
    <source>
        <strain evidence="15 16">DSM 105096</strain>
    </source>
</reference>
<dbReference type="Proteomes" id="UP000770785">
    <property type="component" value="Unassembled WGS sequence"/>
</dbReference>
<dbReference type="PROSITE" id="PS52016">
    <property type="entry name" value="TONB_DEPENDENT_REC_3"/>
    <property type="match status" value="1"/>
</dbReference>
<dbReference type="Pfam" id="PF00593">
    <property type="entry name" value="TonB_dep_Rec_b-barrel"/>
    <property type="match status" value="1"/>
</dbReference>
<proteinExistence type="inferred from homology"/>
<evidence type="ECO:0000313" key="16">
    <source>
        <dbReference type="Proteomes" id="UP000770785"/>
    </source>
</evidence>
<dbReference type="PANTHER" id="PTHR30069:SF29">
    <property type="entry name" value="HEMOGLOBIN AND HEMOGLOBIN-HAPTOGLOBIN-BINDING PROTEIN 1-RELATED"/>
    <property type="match status" value="1"/>
</dbReference>
<feature type="domain" description="TonB-dependent receptor-like beta-barrel" evidence="13">
    <location>
        <begin position="324"/>
        <end position="812"/>
    </location>
</feature>
<keyword evidence="6 11" id="KW-0798">TonB box</keyword>
<dbReference type="Pfam" id="PF07715">
    <property type="entry name" value="Plug"/>
    <property type="match status" value="1"/>
</dbReference>
<evidence type="ECO:0000256" key="11">
    <source>
        <dbReference type="RuleBase" id="RU003357"/>
    </source>
</evidence>
<evidence type="ECO:0000256" key="10">
    <source>
        <dbReference type="PROSITE-ProRule" id="PRU01360"/>
    </source>
</evidence>
<dbReference type="Gene3D" id="2.40.170.20">
    <property type="entry name" value="TonB-dependent receptor, beta-barrel domain"/>
    <property type="match status" value="1"/>
</dbReference>
<gene>
    <name evidence="15" type="ORF">GGR27_000444</name>
</gene>
<dbReference type="EMBL" id="JAATJH010000001">
    <property type="protein sequence ID" value="NJC24963.1"/>
    <property type="molecule type" value="Genomic_DNA"/>
</dbReference>
<comment type="caution">
    <text evidence="15">The sequence shown here is derived from an EMBL/GenBank/DDBJ whole genome shotgun (WGS) entry which is preliminary data.</text>
</comment>
<evidence type="ECO:0000256" key="8">
    <source>
        <dbReference type="ARBA" id="ARBA00023170"/>
    </source>
</evidence>
<keyword evidence="4 10" id="KW-0812">Transmembrane</keyword>
<dbReference type="InterPro" id="IPR036942">
    <property type="entry name" value="Beta-barrel_TonB_sf"/>
</dbReference>
<dbReference type="InterPro" id="IPR000531">
    <property type="entry name" value="Beta-barrel_TonB"/>
</dbReference>
<dbReference type="InterPro" id="IPR039426">
    <property type="entry name" value="TonB-dep_rcpt-like"/>
</dbReference>
<evidence type="ECO:0000256" key="6">
    <source>
        <dbReference type="ARBA" id="ARBA00023077"/>
    </source>
</evidence>
<evidence type="ECO:0000256" key="5">
    <source>
        <dbReference type="ARBA" id="ARBA00022729"/>
    </source>
</evidence>
<dbReference type="InterPro" id="IPR012910">
    <property type="entry name" value="Plug_dom"/>
</dbReference>
<feature type="domain" description="TonB-dependent receptor plug" evidence="14">
    <location>
        <begin position="121"/>
        <end position="222"/>
    </location>
</feature>
<evidence type="ECO:0000256" key="4">
    <source>
        <dbReference type="ARBA" id="ARBA00022692"/>
    </source>
</evidence>
<evidence type="ECO:0000256" key="1">
    <source>
        <dbReference type="ARBA" id="ARBA00004571"/>
    </source>
</evidence>
<evidence type="ECO:0000259" key="13">
    <source>
        <dbReference type="Pfam" id="PF00593"/>
    </source>
</evidence>
<dbReference type="SUPFAM" id="SSF49464">
    <property type="entry name" value="Carboxypeptidase regulatory domain-like"/>
    <property type="match status" value="1"/>
</dbReference>
<dbReference type="Gene3D" id="2.170.130.10">
    <property type="entry name" value="TonB-dependent receptor, plug domain"/>
    <property type="match status" value="1"/>
</dbReference>
<keyword evidence="9 10" id="KW-0998">Cell outer membrane</keyword>
<feature type="chain" id="PRO_5046128613" evidence="12">
    <location>
        <begin position="21"/>
        <end position="839"/>
    </location>
</feature>
<comment type="subcellular location">
    <subcellularLocation>
        <location evidence="1 10">Cell outer membrane</location>
        <topology evidence="1 10">Multi-pass membrane protein</topology>
    </subcellularLocation>
</comment>
<name>A0ABX0X7W9_9BACT</name>
<keyword evidence="16" id="KW-1185">Reference proteome</keyword>
<dbReference type="InterPro" id="IPR008969">
    <property type="entry name" value="CarboxyPept-like_regulatory"/>
</dbReference>
<evidence type="ECO:0000259" key="14">
    <source>
        <dbReference type="Pfam" id="PF07715"/>
    </source>
</evidence>
<evidence type="ECO:0000313" key="15">
    <source>
        <dbReference type="EMBL" id="NJC24963.1"/>
    </source>
</evidence>
<evidence type="ECO:0000256" key="12">
    <source>
        <dbReference type="SAM" id="SignalP"/>
    </source>
</evidence>
<evidence type="ECO:0000256" key="7">
    <source>
        <dbReference type="ARBA" id="ARBA00023136"/>
    </source>
</evidence>
<keyword evidence="3 10" id="KW-1134">Transmembrane beta strand</keyword>